<proteinExistence type="predicted"/>
<evidence type="ECO:0000313" key="1">
    <source>
        <dbReference type="EMBL" id="CNU74423.1"/>
    </source>
</evidence>
<dbReference type="Proteomes" id="UP000042394">
    <property type="component" value="Unassembled WGS sequence"/>
</dbReference>
<protein>
    <submittedName>
        <fullName evidence="1">Uncharacterized protein</fullName>
    </submittedName>
</protein>
<name>A0A655DKX0_SALET</name>
<evidence type="ECO:0000313" key="2">
    <source>
        <dbReference type="Proteomes" id="UP000042394"/>
    </source>
</evidence>
<sequence>MVHIHIYGVQFTARAGNKIIAPGNGRAHFLQHIGKTNIALHTFTANSGHFYRAAFYRPGGEKIGR</sequence>
<dbReference type="AlphaFoldDB" id="A0A655DKX0"/>
<gene>
    <name evidence="1" type="ORF">ERS008207_03379</name>
</gene>
<organism evidence="1 2">
    <name type="scientific">Salmonella enterica subsp. enterica serovar Bovismorbificans</name>
    <dbReference type="NCBI Taxonomy" id="58097"/>
    <lineage>
        <taxon>Bacteria</taxon>
        <taxon>Pseudomonadati</taxon>
        <taxon>Pseudomonadota</taxon>
        <taxon>Gammaproteobacteria</taxon>
        <taxon>Enterobacterales</taxon>
        <taxon>Enterobacteriaceae</taxon>
        <taxon>Salmonella</taxon>
    </lineage>
</organism>
<accession>A0A655DKX0</accession>
<dbReference type="EMBL" id="CQPD01000037">
    <property type="protein sequence ID" value="CNU74423.1"/>
    <property type="molecule type" value="Genomic_DNA"/>
</dbReference>
<reference evidence="1 2" key="1">
    <citation type="submission" date="2015-03" db="EMBL/GenBank/DDBJ databases">
        <authorList>
            <consortium name="Pathogen Informatics"/>
        </authorList>
    </citation>
    <scope>NUCLEOTIDE SEQUENCE [LARGE SCALE GENOMIC DNA]</scope>
    <source>
        <strain evidence="1 2">D4891</strain>
    </source>
</reference>